<dbReference type="AlphaFoldDB" id="A3VGD3"/>
<organism evidence="1 2">
    <name type="scientific">Maritimibacter alkaliphilus HTCC2654</name>
    <dbReference type="NCBI Taxonomy" id="314271"/>
    <lineage>
        <taxon>Bacteria</taxon>
        <taxon>Pseudomonadati</taxon>
        <taxon>Pseudomonadota</taxon>
        <taxon>Alphaproteobacteria</taxon>
        <taxon>Rhodobacterales</taxon>
        <taxon>Roseobacteraceae</taxon>
        <taxon>Maritimibacter</taxon>
    </lineage>
</organism>
<accession>A3VGD3</accession>
<reference evidence="1 2" key="1">
    <citation type="journal article" date="2010" name="J. Bacteriol.">
        <title>Genome sequences of Pelagibaca bermudensis HTCC2601T and Maritimibacter alkaliphilus HTCC2654T, the type strains of two marine Roseobacter genera.</title>
        <authorList>
            <person name="Thrash J.C."/>
            <person name="Cho J.C."/>
            <person name="Ferriera S."/>
            <person name="Johnson J."/>
            <person name="Vergin K.L."/>
            <person name="Giovannoni S.J."/>
        </authorList>
    </citation>
    <scope>NUCLEOTIDE SEQUENCE [LARGE SCALE GENOMIC DNA]</scope>
    <source>
        <strain evidence="1 2">HTCC2654</strain>
    </source>
</reference>
<comment type="caution">
    <text evidence="1">The sequence shown here is derived from an EMBL/GenBank/DDBJ whole genome shotgun (WGS) entry which is preliminary data.</text>
</comment>
<dbReference type="HOGENOM" id="CLU_3414797_0_0_5"/>
<dbReference type="Proteomes" id="UP000002931">
    <property type="component" value="Unassembled WGS sequence"/>
</dbReference>
<proteinExistence type="predicted"/>
<evidence type="ECO:0000313" key="2">
    <source>
        <dbReference type="Proteomes" id="UP000002931"/>
    </source>
</evidence>
<gene>
    <name evidence="1" type="ORF">RB2654_13670</name>
</gene>
<evidence type="ECO:0000313" key="1">
    <source>
        <dbReference type="EMBL" id="EAQ12338.1"/>
    </source>
</evidence>
<name>A3VGD3_9RHOB</name>
<sequence>MNAPGILPGTELETPSLAAGFSLFRGI</sequence>
<dbReference type="STRING" id="314271.RB2654_13670"/>
<keyword evidence="2" id="KW-1185">Reference proteome</keyword>
<dbReference type="EMBL" id="AAMT01000008">
    <property type="protein sequence ID" value="EAQ12338.1"/>
    <property type="molecule type" value="Genomic_DNA"/>
</dbReference>
<protein>
    <submittedName>
        <fullName evidence="1">Uncharacterized protein</fullName>
    </submittedName>
</protein>